<dbReference type="Proteomes" id="UP001496720">
    <property type="component" value="Unassembled WGS sequence"/>
</dbReference>
<feature type="domain" description="Acyl-CoA oxidase/dehydrogenase middle" evidence="7">
    <location>
        <begin position="129"/>
        <end position="223"/>
    </location>
</feature>
<keyword evidence="4 5" id="KW-0274">FAD</keyword>
<dbReference type="InterPro" id="IPR006091">
    <property type="entry name" value="Acyl-CoA_Oxase/DH_mid-dom"/>
</dbReference>
<dbReference type="InterPro" id="IPR009075">
    <property type="entry name" value="AcylCo_DH/oxidase_C"/>
</dbReference>
<feature type="domain" description="Acyl-CoA dehydrogenase/oxidase N-terminal" evidence="8">
    <location>
        <begin position="13"/>
        <end position="124"/>
    </location>
</feature>
<dbReference type="Pfam" id="PF02771">
    <property type="entry name" value="Acyl-CoA_dh_N"/>
    <property type="match status" value="1"/>
</dbReference>
<evidence type="ECO:0000259" key="7">
    <source>
        <dbReference type="Pfam" id="PF02770"/>
    </source>
</evidence>
<sequence>MAGSADFDLYRPSEEHAMLRDAVRSLAEAKIAPYAAAVDEEARFPQEALDALTANDLHAVHVPEEYGGAGADALATVIVIEEVARVCASSSLIPAVNKLGSLPVILSGSEELKKKYMTPLAKGDGMFSYCLSEPDAGSDAAGMKTKAVRDGDHWILNGVKRWITNAGVSEYYTVMAVTDPSKRSRGISAFVVEKSDEGVSFGAPEKKLGIKGSPTREVYLDNVRIPADRMIGEEGTGFATAMKTLDHTRITIAAQALGIAQGALDYAKGYVKERKQFGKPIADFQGIQFMLADMAMKIEAARQLTYAAAAKSERGDGDLTFQGAAAKCFASDVAMEVTTDAVQLLGGYGYTRDYPVERMMRDAKITQIYEGTNQVQRIVMARNLP</sequence>
<dbReference type="PIRSF" id="PIRSF016578">
    <property type="entry name" value="HsaA"/>
    <property type="match status" value="1"/>
</dbReference>
<evidence type="ECO:0000256" key="3">
    <source>
        <dbReference type="ARBA" id="ARBA00022630"/>
    </source>
</evidence>
<dbReference type="PANTHER" id="PTHR43884:SF12">
    <property type="entry name" value="ISOVALERYL-COA DEHYDROGENASE, MITOCHONDRIAL-RELATED"/>
    <property type="match status" value="1"/>
</dbReference>
<name>A0ABV1T2T8_9ACTN</name>
<evidence type="ECO:0000256" key="1">
    <source>
        <dbReference type="ARBA" id="ARBA00001974"/>
    </source>
</evidence>
<comment type="caution">
    <text evidence="9">The sequence shown here is derived from an EMBL/GenBank/DDBJ whole genome shotgun (WGS) entry which is preliminary data.</text>
</comment>
<evidence type="ECO:0000259" key="6">
    <source>
        <dbReference type="Pfam" id="PF00441"/>
    </source>
</evidence>
<dbReference type="PROSITE" id="PS00072">
    <property type="entry name" value="ACYL_COA_DH_1"/>
    <property type="match status" value="1"/>
</dbReference>
<accession>A0ABV1T2T8</accession>
<evidence type="ECO:0000256" key="4">
    <source>
        <dbReference type="ARBA" id="ARBA00022827"/>
    </source>
</evidence>
<gene>
    <name evidence="9" type="ORF">ABT188_27805</name>
</gene>
<dbReference type="CDD" id="cd01158">
    <property type="entry name" value="SCAD_SBCAD"/>
    <property type="match status" value="1"/>
</dbReference>
<evidence type="ECO:0000313" key="10">
    <source>
        <dbReference type="Proteomes" id="UP001496720"/>
    </source>
</evidence>
<keyword evidence="3 5" id="KW-0285">Flavoprotein</keyword>
<evidence type="ECO:0000259" key="8">
    <source>
        <dbReference type="Pfam" id="PF02771"/>
    </source>
</evidence>
<dbReference type="Pfam" id="PF00441">
    <property type="entry name" value="Acyl-CoA_dh_1"/>
    <property type="match status" value="1"/>
</dbReference>
<dbReference type="SUPFAM" id="SSF47203">
    <property type="entry name" value="Acyl-CoA dehydrogenase C-terminal domain-like"/>
    <property type="match status" value="1"/>
</dbReference>
<comment type="similarity">
    <text evidence="2 5">Belongs to the acyl-CoA dehydrogenase family.</text>
</comment>
<dbReference type="PROSITE" id="PS00073">
    <property type="entry name" value="ACYL_COA_DH_2"/>
    <property type="match status" value="1"/>
</dbReference>
<reference evidence="9 10" key="1">
    <citation type="submission" date="2024-06" db="EMBL/GenBank/DDBJ databases">
        <title>The Natural Products Discovery Center: Release of the First 8490 Sequenced Strains for Exploring Actinobacteria Biosynthetic Diversity.</title>
        <authorList>
            <person name="Kalkreuter E."/>
            <person name="Kautsar S.A."/>
            <person name="Yang D."/>
            <person name="Bader C.D."/>
            <person name="Teijaro C.N."/>
            <person name="Fluegel L."/>
            <person name="Davis C.M."/>
            <person name="Simpson J.R."/>
            <person name="Lauterbach L."/>
            <person name="Steele A.D."/>
            <person name="Gui C."/>
            <person name="Meng S."/>
            <person name="Li G."/>
            <person name="Viehrig K."/>
            <person name="Ye F."/>
            <person name="Su P."/>
            <person name="Kiefer A.F."/>
            <person name="Nichols A."/>
            <person name="Cepeda A.J."/>
            <person name="Yan W."/>
            <person name="Fan B."/>
            <person name="Jiang Y."/>
            <person name="Adhikari A."/>
            <person name="Zheng C.-J."/>
            <person name="Schuster L."/>
            <person name="Cowan T.M."/>
            <person name="Smanski M.J."/>
            <person name="Chevrette M.G."/>
            <person name="De Carvalho L.P.S."/>
            <person name="Shen B."/>
        </authorList>
    </citation>
    <scope>NUCLEOTIDE SEQUENCE [LARGE SCALE GENOMIC DNA]</scope>
    <source>
        <strain evidence="9 10">NPDC001615</strain>
    </source>
</reference>
<dbReference type="InterPro" id="IPR036250">
    <property type="entry name" value="AcylCo_DH-like_C"/>
</dbReference>
<dbReference type="InterPro" id="IPR046373">
    <property type="entry name" value="Acyl-CoA_Oxase/DH_mid-dom_sf"/>
</dbReference>
<dbReference type="Gene3D" id="1.20.140.10">
    <property type="entry name" value="Butyryl-CoA Dehydrogenase, subunit A, domain 3"/>
    <property type="match status" value="1"/>
</dbReference>
<dbReference type="InterPro" id="IPR006089">
    <property type="entry name" value="Acyl-CoA_DH_CS"/>
</dbReference>
<dbReference type="InterPro" id="IPR013786">
    <property type="entry name" value="AcylCoA_DH/ox_N"/>
</dbReference>
<dbReference type="RefSeq" id="WP_352149664.1">
    <property type="nucleotide sequence ID" value="NZ_JBEOZY010000038.1"/>
</dbReference>
<evidence type="ECO:0000256" key="5">
    <source>
        <dbReference type="RuleBase" id="RU362125"/>
    </source>
</evidence>
<comment type="cofactor">
    <cofactor evidence="1 5">
        <name>FAD</name>
        <dbReference type="ChEBI" id="CHEBI:57692"/>
    </cofactor>
</comment>
<dbReference type="PANTHER" id="PTHR43884">
    <property type="entry name" value="ACYL-COA DEHYDROGENASE"/>
    <property type="match status" value="1"/>
</dbReference>
<feature type="domain" description="Acyl-CoA dehydrogenase/oxidase C-terminal" evidence="6">
    <location>
        <begin position="235"/>
        <end position="384"/>
    </location>
</feature>
<evidence type="ECO:0000313" key="9">
    <source>
        <dbReference type="EMBL" id="MER6168311.1"/>
    </source>
</evidence>
<proteinExistence type="inferred from homology"/>
<dbReference type="SUPFAM" id="SSF56645">
    <property type="entry name" value="Acyl-CoA dehydrogenase NM domain-like"/>
    <property type="match status" value="1"/>
</dbReference>
<protein>
    <submittedName>
        <fullName evidence="9">Acyl-CoA dehydrogenase</fullName>
    </submittedName>
</protein>
<organism evidence="9 10">
    <name type="scientific">Streptomyces violaceorubidus</name>
    <dbReference type="NCBI Taxonomy" id="284042"/>
    <lineage>
        <taxon>Bacteria</taxon>
        <taxon>Bacillati</taxon>
        <taxon>Actinomycetota</taxon>
        <taxon>Actinomycetes</taxon>
        <taxon>Kitasatosporales</taxon>
        <taxon>Streptomycetaceae</taxon>
        <taxon>Streptomyces</taxon>
    </lineage>
</organism>
<keyword evidence="10" id="KW-1185">Reference proteome</keyword>
<dbReference type="InterPro" id="IPR009100">
    <property type="entry name" value="AcylCoA_DH/oxidase_NM_dom_sf"/>
</dbReference>
<dbReference type="Pfam" id="PF02770">
    <property type="entry name" value="Acyl-CoA_dh_M"/>
    <property type="match status" value="1"/>
</dbReference>
<dbReference type="EMBL" id="JBEOZY010000038">
    <property type="protein sequence ID" value="MER6168311.1"/>
    <property type="molecule type" value="Genomic_DNA"/>
</dbReference>
<dbReference type="InterPro" id="IPR037069">
    <property type="entry name" value="AcylCoA_DH/ox_N_sf"/>
</dbReference>
<dbReference type="Gene3D" id="1.10.540.10">
    <property type="entry name" value="Acyl-CoA dehydrogenase/oxidase, N-terminal domain"/>
    <property type="match status" value="1"/>
</dbReference>
<keyword evidence="5" id="KW-0560">Oxidoreductase</keyword>
<evidence type="ECO:0000256" key="2">
    <source>
        <dbReference type="ARBA" id="ARBA00009347"/>
    </source>
</evidence>
<dbReference type="Gene3D" id="2.40.110.10">
    <property type="entry name" value="Butyryl-CoA Dehydrogenase, subunit A, domain 2"/>
    <property type="match status" value="1"/>
</dbReference>